<evidence type="ECO:0000256" key="1">
    <source>
        <dbReference type="SAM" id="MobiDB-lite"/>
    </source>
</evidence>
<name>A0A1D8GAB4_9ACTN</name>
<dbReference type="AlphaFoldDB" id="A0A1D8GAB4"/>
<sequence length="137" mass="13917">MAATLTESSTPGRARIPAWAHSSVAMGEFVFIPASTLPGGALGKLWSSDEAIPLTWSASVLEEFVSAMERIERDFSSSWGNADLSPQGFAAANGRPEARTGSANAAGPVVAAARGGGPAPGPRSTAAGERAGLREHA</sequence>
<reference evidence="2 3" key="1">
    <citation type="submission" date="2016-09" db="EMBL/GenBank/DDBJ databases">
        <title>Streptomyces rubrolavendulae MJM4426 Genome sequencing and assembly.</title>
        <authorList>
            <person name="Kim J.-G."/>
        </authorList>
    </citation>
    <scope>NUCLEOTIDE SEQUENCE [LARGE SCALE GENOMIC DNA]</scope>
    <source>
        <strain evidence="2 3">MJM4426</strain>
    </source>
</reference>
<dbReference type="EMBL" id="CP017316">
    <property type="protein sequence ID" value="AOT62363.1"/>
    <property type="molecule type" value="Genomic_DNA"/>
</dbReference>
<evidence type="ECO:0000313" key="2">
    <source>
        <dbReference type="EMBL" id="AOT62363.1"/>
    </source>
</evidence>
<dbReference type="STRING" id="285473.A4G23_05259"/>
<protein>
    <submittedName>
        <fullName evidence="2">Uncharacterized protein</fullName>
    </submittedName>
</protein>
<proteinExistence type="predicted"/>
<keyword evidence="3" id="KW-1185">Reference proteome</keyword>
<evidence type="ECO:0000313" key="3">
    <source>
        <dbReference type="Proteomes" id="UP000095349"/>
    </source>
</evidence>
<gene>
    <name evidence="2" type="ORF">A4G23_05259</name>
</gene>
<dbReference type="KEGG" id="srn:A4G23_05259"/>
<organism evidence="2 3">
    <name type="scientific">Streptomyces rubrolavendulae</name>
    <dbReference type="NCBI Taxonomy" id="285473"/>
    <lineage>
        <taxon>Bacteria</taxon>
        <taxon>Bacillati</taxon>
        <taxon>Actinomycetota</taxon>
        <taxon>Actinomycetes</taxon>
        <taxon>Kitasatosporales</taxon>
        <taxon>Streptomycetaceae</taxon>
        <taxon>Streptomyces</taxon>
    </lineage>
</organism>
<dbReference type="Proteomes" id="UP000095349">
    <property type="component" value="Chromosome"/>
</dbReference>
<accession>A0A1D8GAB4</accession>
<feature type="region of interest" description="Disordered" evidence="1">
    <location>
        <begin position="87"/>
        <end position="137"/>
    </location>
</feature>
<feature type="compositionally biased region" description="Low complexity" evidence="1">
    <location>
        <begin position="101"/>
        <end position="113"/>
    </location>
</feature>